<dbReference type="InterPro" id="IPR050336">
    <property type="entry name" value="Chromosome_partition/occlusion"/>
</dbReference>
<dbReference type="Gene3D" id="3.90.1530.30">
    <property type="match status" value="1"/>
</dbReference>
<dbReference type="GO" id="GO:0007059">
    <property type="term" value="P:chromosome segregation"/>
    <property type="evidence" value="ECO:0007669"/>
    <property type="project" value="TreeGrafter"/>
</dbReference>
<organism evidence="2 3">
    <name type="scientific">Brenneria salicis ATCC 15712 = DSM 30166</name>
    <dbReference type="NCBI Taxonomy" id="714314"/>
    <lineage>
        <taxon>Bacteria</taxon>
        <taxon>Pseudomonadati</taxon>
        <taxon>Pseudomonadota</taxon>
        <taxon>Gammaproteobacteria</taxon>
        <taxon>Enterobacterales</taxon>
        <taxon>Pectobacteriaceae</taxon>
        <taxon>Brenneria</taxon>
    </lineage>
</organism>
<dbReference type="SUPFAM" id="SSF109709">
    <property type="entry name" value="KorB DNA-binding domain-like"/>
    <property type="match status" value="1"/>
</dbReference>
<dbReference type="AlphaFoldDB" id="A0A366I6E9"/>
<sequence>MTTIAIETTATPAAVTVTGTEVFIPLNKLKKHPNNARKTPHSEASIEAKAASIHAKGILQNLVVEPELDAHGAATGFYLVSIGEGRRLAQLLRVKREQIKKTEPIRCVIDTVNDASEISLDENVTREDLSPADQFERFRELAETRGWGAEEIAARFGVTAPVVRQRMRWVQSAPS</sequence>
<comment type="caution">
    <text evidence="2">The sequence shown here is derived from an EMBL/GenBank/DDBJ whole genome shotgun (WGS) entry which is preliminary data.</text>
</comment>
<dbReference type="PANTHER" id="PTHR33375:SF7">
    <property type="entry name" value="CHROMOSOME 2-PARTITIONING PROTEIN PARB-RELATED"/>
    <property type="match status" value="1"/>
</dbReference>
<dbReference type="Proteomes" id="UP000253046">
    <property type="component" value="Unassembled WGS sequence"/>
</dbReference>
<dbReference type="GO" id="GO:0005694">
    <property type="term" value="C:chromosome"/>
    <property type="evidence" value="ECO:0007669"/>
    <property type="project" value="TreeGrafter"/>
</dbReference>
<dbReference type="PANTHER" id="PTHR33375">
    <property type="entry name" value="CHROMOSOME-PARTITIONING PROTEIN PARB-RELATED"/>
    <property type="match status" value="1"/>
</dbReference>
<name>A0A366I6E9_9GAMM</name>
<dbReference type="EMBL" id="QNRY01000015">
    <property type="protein sequence ID" value="RBP62722.1"/>
    <property type="molecule type" value="Genomic_DNA"/>
</dbReference>
<dbReference type="Pfam" id="PF02195">
    <property type="entry name" value="ParB_N"/>
    <property type="match status" value="1"/>
</dbReference>
<dbReference type="InterPro" id="IPR003115">
    <property type="entry name" value="ParB_N"/>
</dbReference>
<protein>
    <submittedName>
        <fullName evidence="2">ParB-like nuclease family protein</fullName>
    </submittedName>
</protein>
<dbReference type="SMART" id="SM00470">
    <property type="entry name" value="ParB"/>
    <property type="match status" value="1"/>
</dbReference>
<dbReference type="CDD" id="cd16406">
    <property type="entry name" value="ParB_N_like"/>
    <property type="match status" value="1"/>
</dbReference>
<accession>A0A366I6E9</accession>
<dbReference type="InterPro" id="IPR036086">
    <property type="entry name" value="ParB/Sulfiredoxin_sf"/>
</dbReference>
<reference evidence="2 3" key="1">
    <citation type="submission" date="2018-06" db="EMBL/GenBank/DDBJ databases">
        <title>Genomic Encyclopedia of Type Strains, Phase IV (KMG-IV): sequencing the most valuable type-strain genomes for metagenomic binning, comparative biology and taxonomic classification.</title>
        <authorList>
            <person name="Goeker M."/>
        </authorList>
    </citation>
    <scope>NUCLEOTIDE SEQUENCE [LARGE SCALE GENOMIC DNA]</scope>
    <source>
        <strain evidence="2 3">DSM 30166</strain>
    </source>
</reference>
<dbReference type="SUPFAM" id="SSF110849">
    <property type="entry name" value="ParB/Sulfiredoxin"/>
    <property type="match status" value="1"/>
</dbReference>
<dbReference type="RefSeq" id="WP_205680205.1">
    <property type="nucleotide sequence ID" value="NZ_AGJP01000001.1"/>
</dbReference>
<evidence type="ECO:0000259" key="1">
    <source>
        <dbReference type="SMART" id="SM00470"/>
    </source>
</evidence>
<keyword evidence="3" id="KW-1185">Reference proteome</keyword>
<feature type="domain" description="ParB-like N-terminal" evidence="1">
    <location>
        <begin position="22"/>
        <end position="124"/>
    </location>
</feature>
<proteinExistence type="predicted"/>
<evidence type="ECO:0000313" key="2">
    <source>
        <dbReference type="EMBL" id="RBP62722.1"/>
    </source>
</evidence>
<dbReference type="Gene3D" id="1.10.10.2830">
    <property type="match status" value="1"/>
</dbReference>
<gene>
    <name evidence="2" type="ORF">DES54_11559</name>
</gene>
<evidence type="ECO:0000313" key="3">
    <source>
        <dbReference type="Proteomes" id="UP000253046"/>
    </source>
</evidence>